<dbReference type="RefSeq" id="WP_346186295.1">
    <property type="nucleotide sequence ID" value="NZ_BAABCE010000027.1"/>
</dbReference>
<dbReference type="EMBL" id="BAABCE010000027">
    <property type="protein sequence ID" value="GAA3590627.1"/>
    <property type="molecule type" value="Genomic_DNA"/>
</dbReference>
<sequence length="132" mass="13983">MGADHVHTADNAMPPLDPELEGLLEDLAAIHCPGIDQILSGLRYIALTRHTADRTQTLIAVLAGGSDGLNLVNVIGQTVARLADSDTNPSLRQLPLDTQKEARQHGQNAAYWLADPDLHQTASDTCAAIDGA</sequence>
<reference evidence="2" key="1">
    <citation type="journal article" date="2019" name="Int. J. Syst. Evol. Microbiol.">
        <title>The Global Catalogue of Microorganisms (GCM) 10K type strain sequencing project: providing services to taxonomists for standard genome sequencing and annotation.</title>
        <authorList>
            <consortium name="The Broad Institute Genomics Platform"/>
            <consortium name="The Broad Institute Genome Sequencing Center for Infectious Disease"/>
            <person name="Wu L."/>
            <person name="Ma J."/>
        </authorList>
    </citation>
    <scope>NUCLEOTIDE SEQUENCE [LARGE SCALE GENOMIC DNA]</scope>
    <source>
        <strain evidence="2">JCM 17656</strain>
    </source>
</reference>
<name>A0ABP6YV89_9ACTN</name>
<organism evidence="1 2">
    <name type="scientific">Streptomyces osmaniensis</name>
    <dbReference type="NCBI Taxonomy" id="593134"/>
    <lineage>
        <taxon>Bacteria</taxon>
        <taxon>Bacillati</taxon>
        <taxon>Actinomycetota</taxon>
        <taxon>Actinomycetes</taxon>
        <taxon>Kitasatosporales</taxon>
        <taxon>Streptomycetaceae</taxon>
        <taxon>Streptomyces</taxon>
    </lineage>
</organism>
<comment type="caution">
    <text evidence="1">The sequence shown here is derived from an EMBL/GenBank/DDBJ whole genome shotgun (WGS) entry which is preliminary data.</text>
</comment>
<gene>
    <name evidence="1" type="ORF">GCM10022295_85320</name>
</gene>
<evidence type="ECO:0000313" key="2">
    <source>
        <dbReference type="Proteomes" id="UP001500707"/>
    </source>
</evidence>
<keyword evidence="2" id="KW-1185">Reference proteome</keyword>
<proteinExistence type="predicted"/>
<accession>A0ABP6YV89</accession>
<dbReference type="Proteomes" id="UP001500707">
    <property type="component" value="Unassembled WGS sequence"/>
</dbReference>
<protein>
    <submittedName>
        <fullName evidence="1">Uncharacterized protein</fullName>
    </submittedName>
</protein>
<evidence type="ECO:0000313" key="1">
    <source>
        <dbReference type="EMBL" id="GAA3590627.1"/>
    </source>
</evidence>